<keyword evidence="5" id="KW-0597">Phosphoprotein</keyword>
<dbReference type="InterPro" id="IPR004358">
    <property type="entry name" value="Sig_transdc_His_kin-like_C"/>
</dbReference>
<dbReference type="CDD" id="cd06225">
    <property type="entry name" value="HAMP"/>
    <property type="match status" value="1"/>
</dbReference>
<dbReference type="SUPFAM" id="SSF47384">
    <property type="entry name" value="Homodimeric domain of signal transducing histidine kinase"/>
    <property type="match status" value="1"/>
</dbReference>
<sequence>MSKRGVTFKLFIMTVAFFLCFYGMVILCQLLFFEDFYQQQKVGRVESRLQSFGQSYAREAWGSGRVSREAARFMLQNKNLLAIVSMDGKIKLEDPFHITFRKADGKIVKISLTLFMSHYGEELRAARIQPGDTITVEGEVLENNGVSSTDVMYPAIIHKPGFKNIGGLDEIGIKGSIKWTGTVTDIVMPDLKTLSQRQGLLFSALEEWFPLSQTHLEKLKNFEVLEEEWTEPWTGVHNVIIVYPVRQSTGDIDLLFTVTSLQEISETNEALRWFYLYLGIGGFALILILSLFYSRMVTRPLIALNNTAKRMAKLDFSAHTPIRQNDELGSLSYSMYTLSQNLNSALRELQEANQQLVEDMEQKQRMEAVQQDFFANASHELKTPLSIIKGFAEGLQDGVSAGKQDHYVKVIVEEADKMERLVQDMLDLAKLESGTLRLRKTTFILSELVEEVVDKLFHLLKEKRLEAVIIPANEMPIYADAGWLEQVIFNLVINAIRHAEEGSSITIRVEGSGDRSTFSIENKGETIPEDQLEQIWDRFYRAELSRSRQTGGTGLGLSIVKRILDLHGFHYKAENTESGVRFVVVFGAKI</sequence>
<keyword evidence="13" id="KW-1133">Transmembrane helix</keyword>
<keyword evidence="13" id="KW-0812">Transmembrane</keyword>
<feature type="domain" description="Histidine kinase" evidence="14">
    <location>
        <begin position="376"/>
        <end position="590"/>
    </location>
</feature>
<evidence type="ECO:0000256" key="2">
    <source>
        <dbReference type="ARBA" id="ARBA00004651"/>
    </source>
</evidence>
<dbReference type="InterPro" id="IPR003661">
    <property type="entry name" value="HisK_dim/P_dom"/>
</dbReference>
<feature type="domain" description="HAMP" evidence="15">
    <location>
        <begin position="295"/>
        <end position="347"/>
    </location>
</feature>
<evidence type="ECO:0000256" key="4">
    <source>
        <dbReference type="ARBA" id="ARBA00022475"/>
    </source>
</evidence>
<comment type="subcellular location">
    <subcellularLocation>
        <location evidence="2">Cell membrane</location>
        <topology evidence="2">Multi-pass membrane protein</topology>
    </subcellularLocation>
</comment>
<dbReference type="PANTHER" id="PTHR45453:SF3">
    <property type="entry name" value="HISTIDINE KINASE"/>
    <property type="match status" value="1"/>
</dbReference>
<dbReference type="Pfam" id="PF00512">
    <property type="entry name" value="HisKA"/>
    <property type="match status" value="1"/>
</dbReference>
<feature type="transmembrane region" description="Helical" evidence="13">
    <location>
        <begin position="273"/>
        <end position="293"/>
    </location>
</feature>
<dbReference type="Gene3D" id="1.10.287.130">
    <property type="match status" value="1"/>
</dbReference>
<evidence type="ECO:0000256" key="5">
    <source>
        <dbReference type="ARBA" id="ARBA00022553"/>
    </source>
</evidence>
<dbReference type="InterPro" id="IPR003594">
    <property type="entry name" value="HATPase_dom"/>
</dbReference>
<evidence type="ECO:0000259" key="14">
    <source>
        <dbReference type="PROSITE" id="PS50109"/>
    </source>
</evidence>
<dbReference type="InterPro" id="IPR036097">
    <property type="entry name" value="HisK_dim/P_sf"/>
</dbReference>
<dbReference type="Proteomes" id="UP001597340">
    <property type="component" value="Unassembled WGS sequence"/>
</dbReference>
<dbReference type="InterPro" id="IPR050351">
    <property type="entry name" value="BphY/WalK/GraS-like"/>
</dbReference>
<evidence type="ECO:0000313" key="17">
    <source>
        <dbReference type="Proteomes" id="UP001597340"/>
    </source>
</evidence>
<dbReference type="SMART" id="SM00388">
    <property type="entry name" value="HisKA"/>
    <property type="match status" value="1"/>
</dbReference>
<evidence type="ECO:0000256" key="1">
    <source>
        <dbReference type="ARBA" id="ARBA00000085"/>
    </source>
</evidence>
<keyword evidence="8 16" id="KW-0418">Kinase</keyword>
<keyword evidence="12" id="KW-0175">Coiled coil</keyword>
<organism evidence="16 17">
    <name type="scientific">Paenibacillus farraposensis</name>
    <dbReference type="NCBI Taxonomy" id="2807095"/>
    <lineage>
        <taxon>Bacteria</taxon>
        <taxon>Bacillati</taxon>
        <taxon>Bacillota</taxon>
        <taxon>Bacilli</taxon>
        <taxon>Bacillales</taxon>
        <taxon>Paenibacillaceae</taxon>
        <taxon>Paenibacillus</taxon>
    </lineage>
</organism>
<keyword evidence="10" id="KW-0902">Two-component regulatory system</keyword>
<gene>
    <name evidence="16" type="ORF">ACFQ5D_04640</name>
</gene>
<dbReference type="PROSITE" id="PS50885">
    <property type="entry name" value="HAMP"/>
    <property type="match status" value="1"/>
</dbReference>
<dbReference type="InterPro" id="IPR036890">
    <property type="entry name" value="HATPase_C_sf"/>
</dbReference>
<evidence type="ECO:0000313" key="16">
    <source>
        <dbReference type="EMBL" id="MFD1460743.1"/>
    </source>
</evidence>
<dbReference type="CDD" id="cd00082">
    <property type="entry name" value="HisKA"/>
    <property type="match status" value="1"/>
</dbReference>
<accession>A0ABW4DAD9</accession>
<evidence type="ECO:0000256" key="9">
    <source>
        <dbReference type="ARBA" id="ARBA00022840"/>
    </source>
</evidence>
<dbReference type="GO" id="GO:0016301">
    <property type="term" value="F:kinase activity"/>
    <property type="evidence" value="ECO:0007669"/>
    <property type="project" value="UniProtKB-KW"/>
</dbReference>
<dbReference type="InterPro" id="IPR003660">
    <property type="entry name" value="HAMP_dom"/>
</dbReference>
<keyword evidence="6" id="KW-0808">Transferase</keyword>
<proteinExistence type="predicted"/>
<dbReference type="Gene3D" id="3.30.565.10">
    <property type="entry name" value="Histidine kinase-like ATPase, C-terminal domain"/>
    <property type="match status" value="1"/>
</dbReference>
<dbReference type="SMART" id="SM00304">
    <property type="entry name" value="HAMP"/>
    <property type="match status" value="1"/>
</dbReference>
<dbReference type="Pfam" id="PF00672">
    <property type="entry name" value="HAMP"/>
    <property type="match status" value="1"/>
</dbReference>
<evidence type="ECO:0000256" key="13">
    <source>
        <dbReference type="SAM" id="Phobius"/>
    </source>
</evidence>
<dbReference type="SUPFAM" id="SSF158472">
    <property type="entry name" value="HAMP domain-like"/>
    <property type="match status" value="1"/>
</dbReference>
<dbReference type="SMART" id="SM00387">
    <property type="entry name" value="HATPase_c"/>
    <property type="match status" value="1"/>
</dbReference>
<feature type="transmembrane region" description="Helical" evidence="13">
    <location>
        <begin position="12"/>
        <end position="32"/>
    </location>
</feature>
<name>A0ABW4DAD9_9BACL</name>
<dbReference type="InterPro" id="IPR005467">
    <property type="entry name" value="His_kinase_dom"/>
</dbReference>
<keyword evidence="9" id="KW-0067">ATP-binding</keyword>
<dbReference type="Gene3D" id="6.10.340.10">
    <property type="match status" value="1"/>
</dbReference>
<dbReference type="RefSeq" id="WP_229523620.1">
    <property type="nucleotide sequence ID" value="NZ_JAFFQR010000029.1"/>
</dbReference>
<protein>
    <recommendedName>
        <fullName evidence="3">histidine kinase</fullName>
        <ecNumber evidence="3">2.7.13.3</ecNumber>
    </recommendedName>
</protein>
<evidence type="ECO:0000256" key="8">
    <source>
        <dbReference type="ARBA" id="ARBA00022777"/>
    </source>
</evidence>
<reference evidence="17" key="1">
    <citation type="journal article" date="2019" name="Int. J. Syst. Evol. Microbiol.">
        <title>The Global Catalogue of Microorganisms (GCM) 10K type strain sequencing project: providing services to taxonomists for standard genome sequencing and annotation.</title>
        <authorList>
            <consortium name="The Broad Institute Genomics Platform"/>
            <consortium name="The Broad Institute Genome Sequencing Center for Infectious Disease"/>
            <person name="Wu L."/>
            <person name="Ma J."/>
        </authorList>
    </citation>
    <scope>NUCLEOTIDE SEQUENCE [LARGE SCALE GENOMIC DNA]</scope>
    <source>
        <strain evidence="17">CCM 9147</strain>
    </source>
</reference>
<evidence type="ECO:0000256" key="6">
    <source>
        <dbReference type="ARBA" id="ARBA00022679"/>
    </source>
</evidence>
<keyword evidence="17" id="KW-1185">Reference proteome</keyword>
<keyword evidence="7" id="KW-0547">Nucleotide-binding</keyword>
<evidence type="ECO:0000256" key="11">
    <source>
        <dbReference type="ARBA" id="ARBA00023136"/>
    </source>
</evidence>
<comment type="caution">
    <text evidence="16">The sequence shown here is derived from an EMBL/GenBank/DDBJ whole genome shotgun (WGS) entry which is preliminary data.</text>
</comment>
<dbReference type="Pfam" id="PF02518">
    <property type="entry name" value="HATPase_c"/>
    <property type="match status" value="1"/>
</dbReference>
<dbReference type="EMBL" id="JBHTNZ010000004">
    <property type="protein sequence ID" value="MFD1460743.1"/>
    <property type="molecule type" value="Genomic_DNA"/>
</dbReference>
<evidence type="ECO:0000256" key="7">
    <source>
        <dbReference type="ARBA" id="ARBA00022741"/>
    </source>
</evidence>
<dbReference type="PROSITE" id="PS50109">
    <property type="entry name" value="HIS_KIN"/>
    <property type="match status" value="1"/>
</dbReference>
<evidence type="ECO:0000256" key="12">
    <source>
        <dbReference type="SAM" id="Coils"/>
    </source>
</evidence>
<evidence type="ECO:0000259" key="15">
    <source>
        <dbReference type="PROSITE" id="PS50885"/>
    </source>
</evidence>
<dbReference type="EC" id="2.7.13.3" evidence="3"/>
<keyword evidence="11 13" id="KW-0472">Membrane</keyword>
<keyword evidence="4" id="KW-1003">Cell membrane</keyword>
<dbReference type="SUPFAM" id="SSF55874">
    <property type="entry name" value="ATPase domain of HSP90 chaperone/DNA topoisomerase II/histidine kinase"/>
    <property type="match status" value="1"/>
</dbReference>
<dbReference type="PANTHER" id="PTHR45453">
    <property type="entry name" value="PHOSPHATE REGULON SENSOR PROTEIN PHOR"/>
    <property type="match status" value="1"/>
</dbReference>
<evidence type="ECO:0000256" key="10">
    <source>
        <dbReference type="ARBA" id="ARBA00023012"/>
    </source>
</evidence>
<comment type="catalytic activity">
    <reaction evidence="1">
        <text>ATP + protein L-histidine = ADP + protein N-phospho-L-histidine.</text>
        <dbReference type="EC" id="2.7.13.3"/>
    </reaction>
</comment>
<feature type="coiled-coil region" evidence="12">
    <location>
        <begin position="335"/>
        <end position="369"/>
    </location>
</feature>
<evidence type="ECO:0000256" key="3">
    <source>
        <dbReference type="ARBA" id="ARBA00012438"/>
    </source>
</evidence>
<dbReference type="PRINTS" id="PR00344">
    <property type="entry name" value="BCTRLSENSOR"/>
</dbReference>